<gene>
    <name evidence="2" type="ORF">ACFFH7_08630</name>
</gene>
<dbReference type="SUPFAM" id="SSF53597">
    <property type="entry name" value="Dihydrofolate reductase-like"/>
    <property type="match status" value="1"/>
</dbReference>
<dbReference type="InterPro" id="IPR024072">
    <property type="entry name" value="DHFR-like_dom_sf"/>
</dbReference>
<dbReference type="InterPro" id="IPR002734">
    <property type="entry name" value="RibDG_C"/>
</dbReference>
<feature type="domain" description="Bacterial bifunctional deaminase-reductase C-terminal" evidence="1">
    <location>
        <begin position="4"/>
        <end position="185"/>
    </location>
</feature>
<dbReference type="Gene3D" id="3.40.430.10">
    <property type="entry name" value="Dihydrofolate Reductase, subunit A"/>
    <property type="match status" value="1"/>
</dbReference>
<evidence type="ECO:0000259" key="1">
    <source>
        <dbReference type="Pfam" id="PF01872"/>
    </source>
</evidence>
<evidence type="ECO:0000313" key="2">
    <source>
        <dbReference type="EMBL" id="MFC0541544.1"/>
    </source>
</evidence>
<reference evidence="2 3" key="1">
    <citation type="submission" date="2024-09" db="EMBL/GenBank/DDBJ databases">
        <authorList>
            <person name="Sun Q."/>
            <person name="Mori K."/>
        </authorList>
    </citation>
    <scope>NUCLEOTIDE SEQUENCE [LARGE SCALE GENOMIC DNA]</scope>
    <source>
        <strain evidence="2 3">TBRC 1432</strain>
    </source>
</reference>
<dbReference type="RefSeq" id="WP_273942433.1">
    <property type="nucleotide sequence ID" value="NZ_CP097263.1"/>
</dbReference>
<proteinExistence type="predicted"/>
<organism evidence="2 3">
    <name type="scientific">Kutzneria chonburiensis</name>
    <dbReference type="NCBI Taxonomy" id="1483604"/>
    <lineage>
        <taxon>Bacteria</taxon>
        <taxon>Bacillati</taxon>
        <taxon>Actinomycetota</taxon>
        <taxon>Actinomycetes</taxon>
        <taxon>Pseudonocardiales</taxon>
        <taxon>Pseudonocardiaceae</taxon>
        <taxon>Kutzneria</taxon>
    </lineage>
</organism>
<sequence>MGSIVVFENVSLDGVTQDPTGEDGFTAVDWRDQLSPADREVWAGLVLDDVLGASALLIGRRSYEYFAGRYPARTGPMADRMNSLPKHVVSTTLTDPTWHNSTVLAGDIVPAVTKLKETVDGELRVYASSRLVPLLLAHDLVDEIRLVVFPLAMGAGYSIFDQADARPLHPRLLSLVEARTVGENLLHLTYRRP</sequence>
<name>A0ABV6MMX6_9PSEU</name>
<comment type="caution">
    <text evidence="2">The sequence shown here is derived from an EMBL/GenBank/DDBJ whole genome shotgun (WGS) entry which is preliminary data.</text>
</comment>
<protein>
    <submittedName>
        <fullName evidence="2">Dihydrofolate reductase family protein</fullName>
    </submittedName>
</protein>
<evidence type="ECO:0000313" key="3">
    <source>
        <dbReference type="Proteomes" id="UP001589810"/>
    </source>
</evidence>
<dbReference type="Proteomes" id="UP001589810">
    <property type="component" value="Unassembled WGS sequence"/>
</dbReference>
<keyword evidence="3" id="KW-1185">Reference proteome</keyword>
<dbReference type="Pfam" id="PF01872">
    <property type="entry name" value="RibD_C"/>
    <property type="match status" value="1"/>
</dbReference>
<accession>A0ABV6MMX6</accession>
<dbReference type="EMBL" id="JBHLUD010000002">
    <property type="protein sequence ID" value="MFC0541544.1"/>
    <property type="molecule type" value="Genomic_DNA"/>
</dbReference>